<dbReference type="OrthoDB" id="9791752at2"/>
<comment type="caution">
    <text evidence="6">The sequence shown here is derived from an EMBL/GenBank/DDBJ whole genome shotgun (WGS) entry which is preliminary data.</text>
</comment>
<dbReference type="PANTHER" id="PTHR30136:SF24">
    <property type="entry name" value="HTH-TYPE TRANSCRIPTIONAL REPRESSOR ALLR"/>
    <property type="match status" value="1"/>
</dbReference>
<dbReference type="PROSITE" id="PS51077">
    <property type="entry name" value="HTH_ICLR"/>
    <property type="match status" value="1"/>
</dbReference>
<dbReference type="Gene3D" id="1.10.10.10">
    <property type="entry name" value="Winged helix-like DNA-binding domain superfamily/Winged helix DNA-binding domain"/>
    <property type="match status" value="1"/>
</dbReference>
<dbReference type="InterPro" id="IPR029016">
    <property type="entry name" value="GAF-like_dom_sf"/>
</dbReference>
<dbReference type="Proteomes" id="UP000307943">
    <property type="component" value="Unassembled WGS sequence"/>
</dbReference>
<dbReference type="Pfam" id="PF01614">
    <property type="entry name" value="IclR_C"/>
    <property type="match status" value="1"/>
</dbReference>
<dbReference type="SMART" id="SM00346">
    <property type="entry name" value="HTH_ICLR"/>
    <property type="match status" value="1"/>
</dbReference>
<proteinExistence type="predicted"/>
<dbReference type="InterPro" id="IPR011991">
    <property type="entry name" value="ArsR-like_HTH"/>
</dbReference>
<evidence type="ECO:0000313" key="6">
    <source>
        <dbReference type="EMBL" id="TNJ64186.1"/>
    </source>
</evidence>
<dbReference type="GO" id="GO:0045892">
    <property type="term" value="P:negative regulation of DNA-templated transcription"/>
    <property type="evidence" value="ECO:0007669"/>
    <property type="project" value="UniProtKB-ARBA"/>
</dbReference>
<dbReference type="RefSeq" id="WP_139604286.1">
    <property type="nucleotide sequence ID" value="NZ_VDCQ01000032.1"/>
</dbReference>
<evidence type="ECO:0000256" key="3">
    <source>
        <dbReference type="ARBA" id="ARBA00023163"/>
    </source>
</evidence>
<keyword evidence="2" id="KW-0238">DNA-binding</keyword>
<organism evidence="6 7">
    <name type="scientific">Paenibacillus hemerocallicola</name>
    <dbReference type="NCBI Taxonomy" id="1172614"/>
    <lineage>
        <taxon>Bacteria</taxon>
        <taxon>Bacillati</taxon>
        <taxon>Bacillota</taxon>
        <taxon>Bacilli</taxon>
        <taxon>Bacillales</taxon>
        <taxon>Paenibacillaceae</taxon>
        <taxon>Paenibacillus</taxon>
    </lineage>
</organism>
<dbReference type="SUPFAM" id="SSF46785">
    <property type="entry name" value="Winged helix' DNA-binding domain"/>
    <property type="match status" value="1"/>
</dbReference>
<dbReference type="AlphaFoldDB" id="A0A5C4T5T0"/>
<feature type="domain" description="HTH iclR-type" evidence="4">
    <location>
        <begin position="12"/>
        <end position="74"/>
    </location>
</feature>
<protein>
    <submittedName>
        <fullName evidence="6">IclR family transcriptional regulator</fullName>
    </submittedName>
</protein>
<name>A0A5C4T5T0_9BACL</name>
<dbReference type="CDD" id="cd00090">
    <property type="entry name" value="HTH_ARSR"/>
    <property type="match status" value="1"/>
</dbReference>
<evidence type="ECO:0000259" key="5">
    <source>
        <dbReference type="PROSITE" id="PS51078"/>
    </source>
</evidence>
<sequence>MEKTAEGPKYAVPALEKSIAIMEYLAAASDNGASFGDLSKELGLPRTSVYTILNTLESYGLIRKSPGGTYHLGLKLYSLGMSAIRGIDTGTTIVPYMERLRDETNFTVHLGIYDKGEFVTLEKIEGAGMVRFQSFAGERKRMNTSAVGKAIAAYLPERELQLVIAKGLLLLTPNSIGTEAAFREHLRQVRGSGYAIDDEEGEMGVRCIGVPLFMSDGIVYGAISLTTLKGNLPVQSLPHFGNMLIEAGKEISARLGYKGNYPITGQNE</sequence>
<keyword evidence="1" id="KW-0805">Transcription regulation</keyword>
<reference evidence="6 7" key="1">
    <citation type="submission" date="2019-05" db="EMBL/GenBank/DDBJ databases">
        <title>We sequenced the genome of Paenibacillus hemerocallicola KCTC 33185 for further insight into its adaptation and study the phylogeny of Paenibacillus.</title>
        <authorList>
            <person name="Narsing Rao M.P."/>
        </authorList>
    </citation>
    <scope>NUCLEOTIDE SEQUENCE [LARGE SCALE GENOMIC DNA]</scope>
    <source>
        <strain evidence="6 7">KCTC 33185</strain>
    </source>
</reference>
<dbReference type="GO" id="GO:0003677">
    <property type="term" value="F:DNA binding"/>
    <property type="evidence" value="ECO:0007669"/>
    <property type="project" value="UniProtKB-KW"/>
</dbReference>
<dbReference type="InterPro" id="IPR036390">
    <property type="entry name" value="WH_DNA-bd_sf"/>
</dbReference>
<gene>
    <name evidence="6" type="ORF">FE784_21455</name>
</gene>
<evidence type="ECO:0000256" key="1">
    <source>
        <dbReference type="ARBA" id="ARBA00023015"/>
    </source>
</evidence>
<dbReference type="InterPro" id="IPR050707">
    <property type="entry name" value="HTH_MetabolicPath_Reg"/>
</dbReference>
<dbReference type="GO" id="GO:0003700">
    <property type="term" value="F:DNA-binding transcription factor activity"/>
    <property type="evidence" value="ECO:0007669"/>
    <property type="project" value="TreeGrafter"/>
</dbReference>
<dbReference type="EMBL" id="VDCQ01000032">
    <property type="protein sequence ID" value="TNJ64186.1"/>
    <property type="molecule type" value="Genomic_DNA"/>
</dbReference>
<dbReference type="Pfam" id="PF09339">
    <property type="entry name" value="HTH_IclR"/>
    <property type="match status" value="1"/>
</dbReference>
<dbReference type="PANTHER" id="PTHR30136">
    <property type="entry name" value="HELIX-TURN-HELIX TRANSCRIPTIONAL REGULATOR, ICLR FAMILY"/>
    <property type="match status" value="1"/>
</dbReference>
<keyword evidence="7" id="KW-1185">Reference proteome</keyword>
<dbReference type="InterPro" id="IPR036388">
    <property type="entry name" value="WH-like_DNA-bd_sf"/>
</dbReference>
<evidence type="ECO:0000259" key="4">
    <source>
        <dbReference type="PROSITE" id="PS51077"/>
    </source>
</evidence>
<feature type="domain" description="IclR-ED" evidence="5">
    <location>
        <begin position="75"/>
        <end position="257"/>
    </location>
</feature>
<evidence type="ECO:0000313" key="7">
    <source>
        <dbReference type="Proteomes" id="UP000307943"/>
    </source>
</evidence>
<dbReference type="SUPFAM" id="SSF55781">
    <property type="entry name" value="GAF domain-like"/>
    <property type="match status" value="1"/>
</dbReference>
<keyword evidence="3" id="KW-0804">Transcription</keyword>
<dbReference type="PROSITE" id="PS51078">
    <property type="entry name" value="ICLR_ED"/>
    <property type="match status" value="1"/>
</dbReference>
<dbReference type="InterPro" id="IPR014757">
    <property type="entry name" value="Tscrpt_reg_IclR_C"/>
</dbReference>
<evidence type="ECO:0000256" key="2">
    <source>
        <dbReference type="ARBA" id="ARBA00023125"/>
    </source>
</evidence>
<dbReference type="InterPro" id="IPR005471">
    <property type="entry name" value="Tscrpt_reg_IclR_N"/>
</dbReference>
<accession>A0A5C4T5T0</accession>
<dbReference type="Gene3D" id="3.30.450.40">
    <property type="match status" value="1"/>
</dbReference>